<evidence type="ECO:0000259" key="1">
    <source>
        <dbReference type="Pfam" id="PF01408"/>
    </source>
</evidence>
<dbReference type="GeneID" id="28822260"/>
<dbReference type="Gene3D" id="3.40.50.720">
    <property type="entry name" value="NAD(P)-binding Rossmann-like Domain"/>
    <property type="match status" value="1"/>
</dbReference>
<dbReference type="SUPFAM" id="SSF51735">
    <property type="entry name" value="NAD(P)-binding Rossmann-fold domains"/>
    <property type="match status" value="1"/>
</dbReference>
<dbReference type="Gene3D" id="3.30.360.10">
    <property type="entry name" value="Dihydrodipicolinate Reductase, domain 2"/>
    <property type="match status" value="1"/>
</dbReference>
<organism evidence="3 4">
    <name type="scientific">Mollisia scopiformis</name>
    <name type="common">Conifer needle endophyte fungus</name>
    <name type="synonym">Phialocephala scopiformis</name>
    <dbReference type="NCBI Taxonomy" id="149040"/>
    <lineage>
        <taxon>Eukaryota</taxon>
        <taxon>Fungi</taxon>
        <taxon>Dikarya</taxon>
        <taxon>Ascomycota</taxon>
        <taxon>Pezizomycotina</taxon>
        <taxon>Leotiomycetes</taxon>
        <taxon>Helotiales</taxon>
        <taxon>Mollisiaceae</taxon>
        <taxon>Mollisia</taxon>
    </lineage>
</organism>
<evidence type="ECO:0000259" key="2">
    <source>
        <dbReference type="Pfam" id="PF22685"/>
    </source>
</evidence>
<reference evidence="3 4" key="1">
    <citation type="submission" date="2015-10" db="EMBL/GenBank/DDBJ databases">
        <title>Full genome of DAOMC 229536 Phialocephala scopiformis, a fungal endophyte of spruce producing the potent anti-insectan compound rugulosin.</title>
        <authorList>
            <consortium name="DOE Joint Genome Institute"/>
            <person name="Walker A.K."/>
            <person name="Frasz S.L."/>
            <person name="Seifert K.A."/>
            <person name="Miller J.D."/>
            <person name="Mondo S.J."/>
            <person name="Labutti K."/>
            <person name="Lipzen A."/>
            <person name="Dockter R."/>
            <person name="Kennedy M."/>
            <person name="Grigoriev I.V."/>
            <person name="Spatafora J.W."/>
        </authorList>
    </citation>
    <scope>NUCLEOTIDE SEQUENCE [LARGE SCALE GENOMIC DNA]</scope>
    <source>
        <strain evidence="3 4">CBS 120377</strain>
    </source>
</reference>
<dbReference type="InterPro" id="IPR055080">
    <property type="entry name" value="Gal80p-like_C"/>
</dbReference>
<dbReference type="InterPro" id="IPR051317">
    <property type="entry name" value="Gfo/Idh/MocA_oxidoreduct"/>
</dbReference>
<name>A0A132B5M3_MOLSC</name>
<protein>
    <submittedName>
        <fullName evidence="3">Putative oxidoreductase</fullName>
    </submittedName>
</protein>
<dbReference type="Proteomes" id="UP000070700">
    <property type="component" value="Unassembled WGS sequence"/>
</dbReference>
<dbReference type="OrthoDB" id="64915at2759"/>
<dbReference type="Pfam" id="PF01408">
    <property type="entry name" value="GFO_IDH_MocA"/>
    <property type="match status" value="1"/>
</dbReference>
<dbReference type="Pfam" id="PF22685">
    <property type="entry name" value="Gal80p_C-like"/>
    <property type="match status" value="1"/>
</dbReference>
<gene>
    <name evidence="3" type="ORF">LY89DRAFT_659956</name>
</gene>
<keyword evidence="4" id="KW-1185">Reference proteome</keyword>
<dbReference type="STRING" id="149040.A0A132B5M3"/>
<proteinExistence type="predicted"/>
<dbReference type="EMBL" id="KQ947438">
    <property type="protein sequence ID" value="KUJ07716.1"/>
    <property type="molecule type" value="Genomic_DNA"/>
</dbReference>
<evidence type="ECO:0000313" key="3">
    <source>
        <dbReference type="EMBL" id="KUJ07716.1"/>
    </source>
</evidence>
<dbReference type="PANTHER" id="PTHR43708:SF1">
    <property type="entry name" value="GALACTOSE_LACTOSE METABOLISM REGULATORY PROTEIN GAL80"/>
    <property type="match status" value="1"/>
</dbReference>
<feature type="domain" description="Gal80p-like C-terminal" evidence="2">
    <location>
        <begin position="147"/>
        <end position="296"/>
    </location>
</feature>
<dbReference type="InParanoid" id="A0A132B5M3"/>
<dbReference type="RefSeq" id="XP_018062071.1">
    <property type="nucleotide sequence ID" value="XM_018212534.1"/>
</dbReference>
<dbReference type="FunCoup" id="A0A132B5M3">
    <property type="interactions" value="371"/>
</dbReference>
<dbReference type="PANTHER" id="PTHR43708">
    <property type="entry name" value="CONSERVED EXPRESSED OXIDOREDUCTASE (EUROFUNG)"/>
    <property type="match status" value="1"/>
</dbReference>
<sequence>MAEPTKPIRVALIGLPGGPISEYEGVSWTANAHLPYLLASPHYEIVALMNSSVASARSAIKRYNLPSSVRAYEDPNELAEDQEVDLVVCSVRVDRHFLTVKPSLEAGKDVFMEWPLDKNVTIAREMMELAAKSGSRTVVGLQAAFDPGMRMMKKYIDDGKLGRVLSSTVFASEINGGETEVKNVRYFMDREVGGNLVSIRFGHAFEGFAAVLGEVKSWDSLLANRHAVKDVVDPAKGGEVVVKDAPNTVPDQMMFQATMGEDYIPVSIHLRGGKPFPGTPTIEWRIQGSKGELRLTAPSGSLNVGRPDMKVEFWEMENDTVELVEFEEDEWVKLRVAARNIAREYEAFRKGEWVPDFAWGVKRHELIEEMWQRYDREQERMKGGKI</sequence>
<dbReference type="InterPro" id="IPR000683">
    <property type="entry name" value="Gfo/Idh/MocA-like_OxRdtase_N"/>
</dbReference>
<accession>A0A132B5M3</accession>
<dbReference type="AlphaFoldDB" id="A0A132B5M3"/>
<feature type="domain" description="Gfo/Idh/MocA-like oxidoreductase N-terminal" evidence="1">
    <location>
        <begin position="25"/>
        <end position="140"/>
    </location>
</feature>
<evidence type="ECO:0000313" key="4">
    <source>
        <dbReference type="Proteomes" id="UP000070700"/>
    </source>
</evidence>
<dbReference type="GO" id="GO:0000166">
    <property type="term" value="F:nucleotide binding"/>
    <property type="evidence" value="ECO:0007669"/>
    <property type="project" value="InterPro"/>
</dbReference>
<dbReference type="SUPFAM" id="SSF55347">
    <property type="entry name" value="Glyceraldehyde-3-phosphate dehydrogenase-like, C-terminal domain"/>
    <property type="match status" value="1"/>
</dbReference>
<dbReference type="KEGG" id="psco:LY89DRAFT_659956"/>
<dbReference type="InterPro" id="IPR036291">
    <property type="entry name" value="NAD(P)-bd_dom_sf"/>
</dbReference>